<protein>
    <submittedName>
        <fullName evidence="2">O-antigen polysaccharide polymerase Wzy</fullName>
    </submittedName>
</protein>
<dbReference type="EMBL" id="QRZF01000022">
    <property type="protein sequence ID" value="RGV48588.1"/>
    <property type="molecule type" value="Genomic_DNA"/>
</dbReference>
<feature type="transmembrane region" description="Helical" evidence="1">
    <location>
        <begin position="42"/>
        <end position="58"/>
    </location>
</feature>
<feature type="transmembrane region" description="Helical" evidence="1">
    <location>
        <begin position="230"/>
        <end position="256"/>
    </location>
</feature>
<feature type="transmembrane region" description="Helical" evidence="1">
    <location>
        <begin position="113"/>
        <end position="130"/>
    </location>
</feature>
<sequence length="463" mass="52994">MAYQDKYNFIFRPRSSQMILLTVVYLFSLYICNDQYVHNFKYSVGYVVLSIVSFRAVWYSNNAKINLFFLYLVAFSLFIGGRFWVGVFDHDLDIFQPTYFFVYNVTPKNVSELMTWVYSFLYFVTIGYVMSRRRCCVIKEVIDGKMDSKKCVSFAKIVFPLILICILIQGMNEIYYAFTYGYGVSLVDVTEKEYNKSFITVINSVVGVMMLAFTNVYAKSEYPKYLKMYILYGILVLIGGSRFAFASILLICIWLYSKEKNIGISKILIYVIAGVIVLLVIFSLSARGAGLEGFIIFDALEVFLYSTGISLMIFHASTLVHGYPWIAYIQTFIPGSTFLYSKLSDQKLHMQDLTFQGHMCYDLNPKLYADGNGLGWSSLSDLYLYSGASILVFCILALGFGLFFAFLENKADVNLKYRFVLISISQGVLMMPRGTSSPLFVGVIYSLIFMFLVKKMLVKHVDK</sequence>
<dbReference type="Proteomes" id="UP000283850">
    <property type="component" value="Unassembled WGS sequence"/>
</dbReference>
<comment type="caution">
    <text evidence="2">The sequence shown here is derived from an EMBL/GenBank/DDBJ whole genome shotgun (WGS) entry which is preliminary data.</text>
</comment>
<keyword evidence="1" id="KW-0812">Transmembrane</keyword>
<dbReference type="AlphaFoldDB" id="A0A412XUE8"/>
<keyword evidence="1" id="KW-0472">Membrane</keyword>
<dbReference type="RefSeq" id="WP_022394456.1">
    <property type="nucleotide sequence ID" value="NZ_QRZF01000022.1"/>
</dbReference>
<feature type="transmembrane region" description="Helical" evidence="1">
    <location>
        <begin position="65"/>
        <end position="85"/>
    </location>
</feature>
<gene>
    <name evidence="2" type="ORF">DWW10_21765</name>
</gene>
<feature type="transmembrane region" description="Helical" evidence="1">
    <location>
        <begin position="382"/>
        <end position="407"/>
    </location>
</feature>
<evidence type="ECO:0000256" key="1">
    <source>
        <dbReference type="SAM" id="Phobius"/>
    </source>
</evidence>
<feature type="transmembrane region" description="Helical" evidence="1">
    <location>
        <begin position="18"/>
        <end position="36"/>
    </location>
</feature>
<evidence type="ECO:0000313" key="2">
    <source>
        <dbReference type="EMBL" id="RGV48588.1"/>
    </source>
</evidence>
<evidence type="ECO:0000313" key="3">
    <source>
        <dbReference type="Proteomes" id="UP000283850"/>
    </source>
</evidence>
<accession>A0A412XUE8</accession>
<dbReference type="InterPro" id="IPR029468">
    <property type="entry name" value="O-ag_pol_Wzy"/>
</dbReference>
<name>A0A412XUE8_9BACE</name>
<proteinExistence type="predicted"/>
<feature type="transmembrane region" description="Helical" evidence="1">
    <location>
        <begin position="435"/>
        <end position="453"/>
    </location>
</feature>
<feature type="transmembrane region" description="Helical" evidence="1">
    <location>
        <begin position="262"/>
        <end position="282"/>
    </location>
</feature>
<feature type="transmembrane region" description="Helical" evidence="1">
    <location>
        <begin position="322"/>
        <end position="340"/>
    </location>
</feature>
<feature type="transmembrane region" description="Helical" evidence="1">
    <location>
        <begin position="294"/>
        <end position="316"/>
    </location>
</feature>
<keyword evidence="1" id="KW-1133">Transmembrane helix</keyword>
<dbReference type="Pfam" id="PF14296">
    <property type="entry name" value="O-ag_pol_Wzy"/>
    <property type="match status" value="1"/>
</dbReference>
<organism evidence="2 3">
    <name type="scientific">Bacteroides intestinalis</name>
    <dbReference type="NCBI Taxonomy" id="329854"/>
    <lineage>
        <taxon>Bacteria</taxon>
        <taxon>Pseudomonadati</taxon>
        <taxon>Bacteroidota</taxon>
        <taxon>Bacteroidia</taxon>
        <taxon>Bacteroidales</taxon>
        <taxon>Bacteroidaceae</taxon>
        <taxon>Bacteroides</taxon>
    </lineage>
</organism>
<feature type="transmembrane region" description="Helical" evidence="1">
    <location>
        <begin position="198"/>
        <end position="218"/>
    </location>
</feature>
<feature type="transmembrane region" description="Helical" evidence="1">
    <location>
        <begin position="151"/>
        <end position="178"/>
    </location>
</feature>
<reference evidence="2 3" key="1">
    <citation type="submission" date="2018-08" db="EMBL/GenBank/DDBJ databases">
        <title>A genome reference for cultivated species of the human gut microbiota.</title>
        <authorList>
            <person name="Zou Y."/>
            <person name="Xue W."/>
            <person name="Luo G."/>
        </authorList>
    </citation>
    <scope>NUCLEOTIDE SEQUENCE [LARGE SCALE GENOMIC DNA]</scope>
    <source>
        <strain evidence="2 3">AF14-32</strain>
    </source>
</reference>